<accession>A2EK01</accession>
<keyword evidence="1" id="KW-0479">Metal-binding</keyword>
<evidence type="ECO:0000313" key="6">
    <source>
        <dbReference type="EMBL" id="EAY06985.1"/>
    </source>
</evidence>
<dbReference type="AlphaFoldDB" id="A2EK01"/>
<dbReference type="CDD" id="cd19671">
    <property type="entry name" value="UBR-box_UBR4_5_6_7"/>
    <property type="match status" value="1"/>
</dbReference>
<evidence type="ECO:0000256" key="1">
    <source>
        <dbReference type="ARBA" id="ARBA00022723"/>
    </source>
</evidence>
<dbReference type="eggNOG" id="KOG1776">
    <property type="taxonomic scope" value="Eukaryota"/>
</dbReference>
<dbReference type="PANTHER" id="PTHR21725:SF1">
    <property type="entry name" value="E3 UBIQUITIN-PROTEIN LIGASE UBR4"/>
    <property type="match status" value="1"/>
</dbReference>
<keyword evidence="7" id="KW-1185">Reference proteome</keyword>
<dbReference type="GO" id="GO:0008270">
    <property type="term" value="F:zinc ion binding"/>
    <property type="evidence" value="ECO:0007669"/>
    <property type="project" value="UniProtKB-KW"/>
</dbReference>
<reference evidence="6" key="2">
    <citation type="journal article" date="2007" name="Science">
        <title>Draft genome sequence of the sexually transmitted pathogen Trichomonas vaginalis.</title>
        <authorList>
            <person name="Carlton J.M."/>
            <person name="Hirt R.P."/>
            <person name="Silva J.C."/>
            <person name="Delcher A.L."/>
            <person name="Schatz M."/>
            <person name="Zhao Q."/>
            <person name="Wortman J.R."/>
            <person name="Bidwell S.L."/>
            <person name="Alsmark U.C.M."/>
            <person name="Besteiro S."/>
            <person name="Sicheritz-Ponten T."/>
            <person name="Noel C.J."/>
            <person name="Dacks J.B."/>
            <person name="Foster P.G."/>
            <person name="Simillion C."/>
            <person name="Van de Peer Y."/>
            <person name="Miranda-Saavedra D."/>
            <person name="Barton G.J."/>
            <person name="Westrop G.D."/>
            <person name="Mueller S."/>
            <person name="Dessi D."/>
            <person name="Fiori P.L."/>
            <person name="Ren Q."/>
            <person name="Paulsen I."/>
            <person name="Zhang H."/>
            <person name="Bastida-Corcuera F.D."/>
            <person name="Simoes-Barbosa A."/>
            <person name="Brown M.T."/>
            <person name="Hayes R.D."/>
            <person name="Mukherjee M."/>
            <person name="Okumura C.Y."/>
            <person name="Schneider R."/>
            <person name="Smith A.J."/>
            <person name="Vanacova S."/>
            <person name="Villalvazo M."/>
            <person name="Haas B.J."/>
            <person name="Pertea M."/>
            <person name="Feldblyum T.V."/>
            <person name="Utterback T.R."/>
            <person name="Shu C.L."/>
            <person name="Osoegawa K."/>
            <person name="de Jong P.J."/>
            <person name="Hrdy I."/>
            <person name="Horvathova L."/>
            <person name="Zubacova Z."/>
            <person name="Dolezal P."/>
            <person name="Malik S.B."/>
            <person name="Logsdon J.M. Jr."/>
            <person name="Henze K."/>
            <person name="Gupta A."/>
            <person name="Wang C.C."/>
            <person name="Dunne R.L."/>
            <person name="Upcroft J.A."/>
            <person name="Upcroft P."/>
            <person name="White O."/>
            <person name="Salzberg S.L."/>
            <person name="Tang P."/>
            <person name="Chiu C.-H."/>
            <person name="Lee Y.-S."/>
            <person name="Embley T.M."/>
            <person name="Coombs G.H."/>
            <person name="Mottram J.C."/>
            <person name="Tachezy J."/>
            <person name="Fraser-Liggett C.M."/>
            <person name="Johnson P.J."/>
        </authorList>
    </citation>
    <scope>NUCLEOTIDE SEQUENCE [LARGE SCALE GENOMIC DNA]</scope>
    <source>
        <strain evidence="6">G3</strain>
    </source>
</reference>
<protein>
    <recommendedName>
        <fullName evidence="5">UBR-type domain-containing protein</fullName>
    </recommendedName>
</protein>
<gene>
    <name evidence="6" type="ORF">TVAG_174540</name>
</gene>
<name>A2EK01_TRIV3</name>
<dbReference type="SMR" id="A2EK01"/>
<dbReference type="VEuPathDB" id="TrichDB:TVAGG3_0974540"/>
<evidence type="ECO:0000256" key="3">
    <source>
        <dbReference type="ARBA" id="ARBA00022833"/>
    </source>
</evidence>
<dbReference type="STRING" id="5722.A2EK01"/>
<dbReference type="EMBL" id="DS113410">
    <property type="protein sequence ID" value="EAY06985.1"/>
    <property type="molecule type" value="Genomic_DNA"/>
</dbReference>
<dbReference type="PANTHER" id="PTHR21725">
    <property type="entry name" value="E3 UBIQUITIN-PROTEIN LIGASE UBR4"/>
    <property type="match status" value="1"/>
</dbReference>
<dbReference type="InterPro" id="IPR003126">
    <property type="entry name" value="Znf_UBR"/>
</dbReference>
<feature type="domain" description="UBR-type" evidence="5">
    <location>
        <begin position="57"/>
        <end position="125"/>
    </location>
</feature>
<dbReference type="OrthoDB" id="1411744at2759"/>
<sequence length="221" mass="25721">MSYIPPFQRFHDQHKDEIMNELPSATKLQCLQAILDKWETTPESDRVVYEFDDFDTMTCSVEDNGAVLIKQPWFHCRTCWPNDKKKGCCIVCAKKCHVGHKVEFLGWQLSYCDCALSGKCQHYHKKPIKFNDKPFESISNRSMMYNEPQIHVPTGNFGMKFYNSNNEPFILNFSKMNIHPPKITEDVKRIKNSEIPLFQIGKSNNCYIHPIFGPPTPHTDN</sequence>
<reference evidence="6" key="1">
    <citation type="submission" date="2006-10" db="EMBL/GenBank/DDBJ databases">
        <authorList>
            <person name="Amadeo P."/>
            <person name="Zhao Q."/>
            <person name="Wortman J."/>
            <person name="Fraser-Liggett C."/>
            <person name="Carlton J."/>
        </authorList>
    </citation>
    <scope>NUCLEOTIDE SEQUENCE</scope>
    <source>
        <strain evidence="6">G3</strain>
    </source>
</reference>
<keyword evidence="3" id="KW-0862">Zinc</keyword>
<evidence type="ECO:0000313" key="7">
    <source>
        <dbReference type="Proteomes" id="UP000001542"/>
    </source>
</evidence>
<dbReference type="InParanoid" id="A2EK01"/>
<evidence type="ECO:0000259" key="5">
    <source>
        <dbReference type="PROSITE" id="PS51157"/>
    </source>
</evidence>
<evidence type="ECO:0000256" key="2">
    <source>
        <dbReference type="ARBA" id="ARBA00022771"/>
    </source>
</evidence>
<dbReference type="VEuPathDB" id="TrichDB:TVAG_174540"/>
<dbReference type="RefSeq" id="XP_001319208.1">
    <property type="nucleotide sequence ID" value="XM_001319173.1"/>
</dbReference>
<dbReference type="InterPro" id="IPR045189">
    <property type="entry name" value="UBR4-like"/>
</dbReference>
<keyword evidence="2" id="KW-0863">Zinc-finger</keyword>
<organism evidence="6 7">
    <name type="scientific">Trichomonas vaginalis (strain ATCC PRA-98 / G3)</name>
    <dbReference type="NCBI Taxonomy" id="412133"/>
    <lineage>
        <taxon>Eukaryota</taxon>
        <taxon>Metamonada</taxon>
        <taxon>Parabasalia</taxon>
        <taxon>Trichomonadida</taxon>
        <taxon>Trichomonadidae</taxon>
        <taxon>Trichomonas</taxon>
    </lineage>
</organism>
<proteinExistence type="predicted"/>
<dbReference type="PROSITE" id="PS51157">
    <property type="entry name" value="ZF_UBR"/>
    <property type="match status" value="1"/>
</dbReference>
<feature type="zinc finger region" description="UBR-type" evidence="4">
    <location>
        <begin position="57"/>
        <end position="125"/>
    </location>
</feature>
<dbReference type="Proteomes" id="UP000001542">
    <property type="component" value="Unassembled WGS sequence"/>
</dbReference>
<dbReference type="SMART" id="SM00396">
    <property type="entry name" value="ZnF_UBR1"/>
    <property type="match status" value="1"/>
</dbReference>
<evidence type="ECO:0000256" key="4">
    <source>
        <dbReference type="PROSITE-ProRule" id="PRU00508"/>
    </source>
</evidence>
<dbReference type="KEGG" id="tva:4764872"/>